<accession>A0ACC3DDU9</accession>
<proteinExistence type="predicted"/>
<evidence type="ECO:0000313" key="1">
    <source>
        <dbReference type="EMBL" id="KAK3065800.1"/>
    </source>
</evidence>
<reference evidence="1" key="1">
    <citation type="submission" date="2024-09" db="EMBL/GenBank/DDBJ databases">
        <title>Black Yeasts Isolated from many extreme environments.</title>
        <authorList>
            <person name="Coleine C."/>
            <person name="Stajich J.E."/>
            <person name="Selbmann L."/>
        </authorList>
    </citation>
    <scope>NUCLEOTIDE SEQUENCE</scope>
    <source>
        <strain evidence="1">CCFEE 5737</strain>
    </source>
</reference>
<organism evidence="1 2">
    <name type="scientific">Coniosporium uncinatum</name>
    <dbReference type="NCBI Taxonomy" id="93489"/>
    <lineage>
        <taxon>Eukaryota</taxon>
        <taxon>Fungi</taxon>
        <taxon>Dikarya</taxon>
        <taxon>Ascomycota</taxon>
        <taxon>Pezizomycotina</taxon>
        <taxon>Dothideomycetes</taxon>
        <taxon>Dothideomycetes incertae sedis</taxon>
        <taxon>Coniosporium</taxon>
    </lineage>
</organism>
<keyword evidence="2" id="KW-1185">Reference proteome</keyword>
<protein>
    <submittedName>
        <fullName evidence="1">Uncharacterized protein</fullName>
    </submittedName>
</protein>
<sequence>MGDVSQQSSFETSWSFIDCMSGQQSSDSSFLPSDVDDRVDLIGQHWDVIARTLTSLQYVVQKKILALLKPQARYARNPKLNESAFATDEHLRQTVRAAIARVARGVRIPRVRTGQGRWGRWREEARIVQKVAGSKEQSLFFSVLLSAFLGNHTDWLTV</sequence>
<dbReference type="EMBL" id="JAWDJW010006199">
    <property type="protein sequence ID" value="KAK3065800.1"/>
    <property type="molecule type" value="Genomic_DNA"/>
</dbReference>
<feature type="non-terminal residue" evidence="1">
    <location>
        <position position="158"/>
    </location>
</feature>
<gene>
    <name evidence="1" type="ORF">LTS18_002372</name>
</gene>
<name>A0ACC3DDU9_9PEZI</name>
<evidence type="ECO:0000313" key="2">
    <source>
        <dbReference type="Proteomes" id="UP001186974"/>
    </source>
</evidence>
<comment type="caution">
    <text evidence="1">The sequence shown here is derived from an EMBL/GenBank/DDBJ whole genome shotgun (WGS) entry which is preliminary data.</text>
</comment>
<dbReference type="Proteomes" id="UP001186974">
    <property type="component" value="Unassembled WGS sequence"/>
</dbReference>